<gene>
    <name evidence="2" type="ORF">METZ01_LOCUS57287</name>
</gene>
<evidence type="ECO:0000256" key="1">
    <source>
        <dbReference type="SAM" id="Phobius"/>
    </source>
</evidence>
<accession>A0A381ST24</accession>
<keyword evidence="1" id="KW-1133">Transmembrane helix</keyword>
<keyword evidence="1" id="KW-0472">Membrane</keyword>
<dbReference type="AlphaFoldDB" id="A0A381ST24"/>
<protein>
    <recommendedName>
        <fullName evidence="3">DUF3311 domain-containing protein</fullName>
    </recommendedName>
</protein>
<dbReference type="EMBL" id="UINC01003225">
    <property type="protein sequence ID" value="SVA04433.1"/>
    <property type="molecule type" value="Genomic_DNA"/>
</dbReference>
<organism evidence="2">
    <name type="scientific">marine metagenome</name>
    <dbReference type="NCBI Taxonomy" id="408172"/>
    <lineage>
        <taxon>unclassified sequences</taxon>
        <taxon>metagenomes</taxon>
        <taxon>ecological metagenomes</taxon>
    </lineage>
</organism>
<keyword evidence="1" id="KW-0812">Transmembrane</keyword>
<evidence type="ECO:0000313" key="2">
    <source>
        <dbReference type="EMBL" id="SVA04433.1"/>
    </source>
</evidence>
<feature type="transmembrane region" description="Helical" evidence="1">
    <location>
        <begin position="6"/>
        <end position="27"/>
    </location>
</feature>
<name>A0A381ST24_9ZZZZ</name>
<sequence length="69" mass="7977">MPTFGLGSLALLFVAIFLGLIWPVYPLASRIQPFVFGLPFSLFYVLSLVLLSFVVLWLYDHYLNHEEDR</sequence>
<evidence type="ECO:0008006" key="3">
    <source>
        <dbReference type="Google" id="ProtNLM"/>
    </source>
</evidence>
<feature type="transmembrane region" description="Helical" evidence="1">
    <location>
        <begin position="34"/>
        <end position="59"/>
    </location>
</feature>
<proteinExistence type="predicted"/>
<reference evidence="2" key="1">
    <citation type="submission" date="2018-05" db="EMBL/GenBank/DDBJ databases">
        <authorList>
            <person name="Lanie J.A."/>
            <person name="Ng W.-L."/>
            <person name="Kazmierczak K.M."/>
            <person name="Andrzejewski T.M."/>
            <person name="Davidsen T.M."/>
            <person name="Wayne K.J."/>
            <person name="Tettelin H."/>
            <person name="Glass J.I."/>
            <person name="Rusch D."/>
            <person name="Podicherti R."/>
            <person name="Tsui H.-C.T."/>
            <person name="Winkler M.E."/>
        </authorList>
    </citation>
    <scope>NUCLEOTIDE SEQUENCE</scope>
</reference>